<dbReference type="InterPro" id="IPR025943">
    <property type="entry name" value="Sigma_54_int_dom_ATP-bd_2"/>
</dbReference>
<dbReference type="GO" id="GO:0005524">
    <property type="term" value="F:ATP binding"/>
    <property type="evidence" value="ECO:0007669"/>
    <property type="project" value="UniProtKB-KW"/>
</dbReference>
<accession>A0A2N0I2S5</accession>
<evidence type="ECO:0000256" key="16">
    <source>
        <dbReference type="ARBA" id="ARBA00043886"/>
    </source>
</evidence>
<dbReference type="SUPFAM" id="SSF52172">
    <property type="entry name" value="CheY-like"/>
    <property type="match status" value="1"/>
</dbReference>
<dbReference type="FunFam" id="3.40.50.300:FF:000006">
    <property type="entry name" value="DNA-binding transcriptional regulator NtrC"/>
    <property type="match status" value="1"/>
</dbReference>
<comment type="subcellular location">
    <subcellularLocation>
        <location evidence="1">Cytoplasm</location>
    </subcellularLocation>
</comment>
<name>A0A2N0I2S5_9SPHN</name>
<dbReference type="GO" id="GO:0000160">
    <property type="term" value="P:phosphorelay signal transduction system"/>
    <property type="evidence" value="ECO:0007669"/>
    <property type="project" value="UniProtKB-KW"/>
</dbReference>
<dbReference type="InterPro" id="IPR002197">
    <property type="entry name" value="HTH_Fis"/>
</dbReference>
<dbReference type="InterPro" id="IPR058031">
    <property type="entry name" value="AAA_lid_NorR"/>
</dbReference>
<feature type="domain" description="Sigma-54 factor interaction" evidence="18">
    <location>
        <begin position="136"/>
        <end position="364"/>
    </location>
</feature>
<dbReference type="PROSITE" id="PS00675">
    <property type="entry name" value="SIGMA54_INTERACT_1"/>
    <property type="match status" value="1"/>
</dbReference>
<evidence type="ECO:0000256" key="17">
    <source>
        <dbReference type="PROSITE-ProRule" id="PRU00169"/>
    </source>
</evidence>
<keyword evidence="6" id="KW-0547">Nucleotide-binding</keyword>
<protein>
    <recommendedName>
        <fullName evidence="2">DNA-binding transcriptional regulator NtrC</fullName>
    </recommendedName>
    <alternativeName>
        <fullName evidence="14">Nitrogen regulation protein NR(I)</fullName>
    </alternativeName>
    <alternativeName>
        <fullName evidence="15">Nitrogen regulator I</fullName>
    </alternativeName>
</protein>
<dbReference type="InterPro" id="IPR003593">
    <property type="entry name" value="AAA+_ATPase"/>
</dbReference>
<evidence type="ECO:0000256" key="14">
    <source>
        <dbReference type="ARBA" id="ARBA00029881"/>
    </source>
</evidence>
<evidence type="ECO:0000259" key="19">
    <source>
        <dbReference type="PROSITE" id="PS50110"/>
    </source>
</evidence>
<proteinExistence type="predicted"/>
<dbReference type="Pfam" id="PF00072">
    <property type="entry name" value="Response_reg"/>
    <property type="match status" value="1"/>
</dbReference>
<evidence type="ECO:0000256" key="4">
    <source>
        <dbReference type="ARBA" id="ARBA00022491"/>
    </source>
</evidence>
<gene>
    <name evidence="20" type="ORF">B0I00_0685</name>
</gene>
<dbReference type="Gene3D" id="1.10.8.60">
    <property type="match status" value="1"/>
</dbReference>
<dbReference type="Pfam" id="PF00158">
    <property type="entry name" value="Sigma54_activat"/>
    <property type="match status" value="1"/>
</dbReference>
<evidence type="ECO:0000259" key="18">
    <source>
        <dbReference type="PROSITE" id="PS50045"/>
    </source>
</evidence>
<dbReference type="RefSeq" id="WP_100865920.1">
    <property type="nucleotide sequence ID" value="NZ_PHUF01000002.1"/>
</dbReference>
<dbReference type="Pfam" id="PF25601">
    <property type="entry name" value="AAA_lid_14"/>
    <property type="match status" value="1"/>
</dbReference>
<evidence type="ECO:0000256" key="11">
    <source>
        <dbReference type="ARBA" id="ARBA00023159"/>
    </source>
</evidence>
<dbReference type="SUPFAM" id="SSF52540">
    <property type="entry name" value="P-loop containing nucleoside triphosphate hydrolases"/>
    <property type="match status" value="1"/>
</dbReference>
<dbReference type="GO" id="GO:0006355">
    <property type="term" value="P:regulation of DNA-templated transcription"/>
    <property type="evidence" value="ECO:0007669"/>
    <property type="project" value="InterPro"/>
</dbReference>
<keyword evidence="13" id="KW-0535">Nitrogen fixation</keyword>
<keyword evidence="7" id="KW-0067">ATP-binding</keyword>
<dbReference type="InterPro" id="IPR009057">
    <property type="entry name" value="Homeodomain-like_sf"/>
</dbReference>
<keyword evidence="4" id="KW-0678">Repressor</keyword>
<evidence type="ECO:0000256" key="5">
    <source>
        <dbReference type="ARBA" id="ARBA00022553"/>
    </source>
</evidence>
<organism evidence="20 21">
    <name type="scientific">Novosphingobium kunmingense</name>
    <dbReference type="NCBI Taxonomy" id="1211806"/>
    <lineage>
        <taxon>Bacteria</taxon>
        <taxon>Pseudomonadati</taxon>
        <taxon>Pseudomonadota</taxon>
        <taxon>Alphaproteobacteria</taxon>
        <taxon>Sphingomonadales</taxon>
        <taxon>Sphingomonadaceae</taxon>
        <taxon>Novosphingobium</taxon>
    </lineage>
</organism>
<dbReference type="PROSITE" id="PS00676">
    <property type="entry name" value="SIGMA54_INTERACT_2"/>
    <property type="match status" value="1"/>
</dbReference>
<dbReference type="Gene3D" id="3.40.50.300">
    <property type="entry name" value="P-loop containing nucleotide triphosphate hydrolases"/>
    <property type="match status" value="1"/>
</dbReference>
<dbReference type="PANTHER" id="PTHR32071">
    <property type="entry name" value="TRANSCRIPTIONAL REGULATORY PROTEIN"/>
    <property type="match status" value="1"/>
</dbReference>
<dbReference type="Gene3D" id="3.40.50.2300">
    <property type="match status" value="1"/>
</dbReference>
<dbReference type="Gene3D" id="1.10.10.60">
    <property type="entry name" value="Homeodomain-like"/>
    <property type="match status" value="1"/>
</dbReference>
<evidence type="ECO:0000256" key="2">
    <source>
        <dbReference type="ARBA" id="ARBA00019059"/>
    </source>
</evidence>
<evidence type="ECO:0000256" key="10">
    <source>
        <dbReference type="ARBA" id="ARBA00023125"/>
    </source>
</evidence>
<evidence type="ECO:0000256" key="13">
    <source>
        <dbReference type="ARBA" id="ARBA00023231"/>
    </source>
</evidence>
<keyword evidence="5 17" id="KW-0597">Phosphoprotein</keyword>
<keyword evidence="11" id="KW-0010">Activator</keyword>
<dbReference type="Proteomes" id="UP000232587">
    <property type="component" value="Unassembled WGS sequence"/>
</dbReference>
<evidence type="ECO:0000256" key="15">
    <source>
        <dbReference type="ARBA" id="ARBA00031910"/>
    </source>
</evidence>
<dbReference type="Pfam" id="PF02954">
    <property type="entry name" value="HTH_8"/>
    <property type="match status" value="1"/>
</dbReference>
<dbReference type="OrthoDB" id="5506131at2"/>
<dbReference type="PANTHER" id="PTHR32071:SF95">
    <property type="entry name" value="DNA-BINDING TRANSCRIPTIONAL REGULATOR NTRC"/>
    <property type="match status" value="1"/>
</dbReference>
<evidence type="ECO:0000313" key="20">
    <source>
        <dbReference type="EMBL" id="PKB25484.1"/>
    </source>
</evidence>
<dbReference type="InterPro" id="IPR025662">
    <property type="entry name" value="Sigma_54_int_dom_ATP-bd_1"/>
</dbReference>
<keyword evidence="3" id="KW-0963">Cytoplasm</keyword>
<sequence length="468" mass="50392">MSVLLVEDDDSIALVITAALEAEGFEVVRCDSIAERDRLLSQQTFSALVTDVMLTDGDGIATIGTVRDLAPAMPIIILSAQNTLDTAVRASDTGAFEYFPKPFDIDELARTVRQAVGSGAAEAGPGDEQPVAGLPLVGRSAPMQAVYRMITRVLRNDLTVLVLGESGTGKELVAEAIHQLGQRKAGPFVAVNTAAIPGELIESELFGHEKGAFTGAVARHAGKFEQAQGGTLFLDEIGDMPMQAQTRLLRALQSGSIRRVGGREEISVDARIVAATNRDLEPMIAAGTFREDLYYRLNVVPITLPPLRERADDIAALARHFLALAAGEGLPRHSLTDDAAALLGRQHWRGNVRELRNFIYRLALLAREDVIDASALTPLLEPMRGDDPRGPAGLDTAVGDWLTDVNPAPGAIYDEALAAFERPLFVAVLRRTGGNQLRAAQELGINRNTLRKRLQELDIDPLQVARPA</sequence>
<dbReference type="SUPFAM" id="SSF46689">
    <property type="entry name" value="Homeodomain-like"/>
    <property type="match status" value="1"/>
</dbReference>
<dbReference type="PROSITE" id="PS50045">
    <property type="entry name" value="SIGMA54_INTERACT_4"/>
    <property type="match status" value="1"/>
</dbReference>
<keyword evidence="21" id="KW-1185">Reference proteome</keyword>
<evidence type="ECO:0000256" key="1">
    <source>
        <dbReference type="ARBA" id="ARBA00004496"/>
    </source>
</evidence>
<evidence type="ECO:0000256" key="7">
    <source>
        <dbReference type="ARBA" id="ARBA00022840"/>
    </source>
</evidence>
<dbReference type="AlphaFoldDB" id="A0A2N0I2S5"/>
<dbReference type="GO" id="GO:0005737">
    <property type="term" value="C:cytoplasm"/>
    <property type="evidence" value="ECO:0007669"/>
    <property type="project" value="UniProtKB-SubCell"/>
</dbReference>
<dbReference type="PRINTS" id="PR01590">
    <property type="entry name" value="HTHFIS"/>
</dbReference>
<dbReference type="InterPro" id="IPR027417">
    <property type="entry name" value="P-loop_NTPase"/>
</dbReference>
<comment type="function">
    <text evidence="16">Member of the two-component regulatory system NtrB/NtrC, which controls expression of the nitrogen-regulated (ntr) genes in response to nitrogen limitation. Phosphorylated NtrC binds directly to DNA and stimulates the formation of open promoter-sigma54-RNA polymerase complexes.</text>
</comment>
<dbReference type="GO" id="GO:0043565">
    <property type="term" value="F:sequence-specific DNA binding"/>
    <property type="evidence" value="ECO:0007669"/>
    <property type="project" value="InterPro"/>
</dbReference>
<dbReference type="InterPro" id="IPR002078">
    <property type="entry name" value="Sigma_54_int"/>
</dbReference>
<keyword evidence="8" id="KW-0902">Two-component regulatory system</keyword>
<evidence type="ECO:0000256" key="9">
    <source>
        <dbReference type="ARBA" id="ARBA00023015"/>
    </source>
</evidence>
<comment type="caution">
    <text evidence="20">The sequence shown here is derived from an EMBL/GenBank/DDBJ whole genome shotgun (WGS) entry which is preliminary data.</text>
</comment>
<keyword evidence="12" id="KW-0804">Transcription</keyword>
<dbReference type="SMART" id="SM00448">
    <property type="entry name" value="REC"/>
    <property type="match status" value="1"/>
</dbReference>
<reference evidence="20 21" key="1">
    <citation type="submission" date="2017-11" db="EMBL/GenBank/DDBJ databases">
        <title>Genomic Encyclopedia of Type Strains, Phase III (KMG-III): the genomes of soil and plant-associated and newly described type strains.</title>
        <authorList>
            <person name="Whitman W."/>
        </authorList>
    </citation>
    <scope>NUCLEOTIDE SEQUENCE [LARGE SCALE GENOMIC DNA]</scope>
    <source>
        <strain evidence="20 21">CGMCC 1.12274</strain>
    </source>
</reference>
<evidence type="ECO:0000256" key="12">
    <source>
        <dbReference type="ARBA" id="ARBA00023163"/>
    </source>
</evidence>
<dbReference type="InterPro" id="IPR011006">
    <property type="entry name" value="CheY-like_superfamily"/>
</dbReference>
<evidence type="ECO:0000313" key="21">
    <source>
        <dbReference type="Proteomes" id="UP000232587"/>
    </source>
</evidence>
<keyword evidence="9" id="KW-0805">Transcription regulation</keyword>
<feature type="domain" description="Response regulatory" evidence="19">
    <location>
        <begin position="2"/>
        <end position="116"/>
    </location>
</feature>
<dbReference type="InterPro" id="IPR001789">
    <property type="entry name" value="Sig_transdc_resp-reg_receiver"/>
</dbReference>
<evidence type="ECO:0000256" key="3">
    <source>
        <dbReference type="ARBA" id="ARBA00022490"/>
    </source>
</evidence>
<dbReference type="PROSITE" id="PS50110">
    <property type="entry name" value="RESPONSE_REGULATORY"/>
    <property type="match status" value="1"/>
</dbReference>
<feature type="modified residue" description="4-aspartylphosphate" evidence="17">
    <location>
        <position position="51"/>
    </location>
</feature>
<evidence type="ECO:0000256" key="8">
    <source>
        <dbReference type="ARBA" id="ARBA00023012"/>
    </source>
</evidence>
<dbReference type="EMBL" id="PHUF01000002">
    <property type="protein sequence ID" value="PKB25484.1"/>
    <property type="molecule type" value="Genomic_DNA"/>
</dbReference>
<dbReference type="SMART" id="SM00382">
    <property type="entry name" value="AAA"/>
    <property type="match status" value="1"/>
</dbReference>
<dbReference type="CDD" id="cd00009">
    <property type="entry name" value="AAA"/>
    <property type="match status" value="1"/>
</dbReference>
<keyword evidence="10" id="KW-0238">DNA-binding</keyword>
<evidence type="ECO:0000256" key="6">
    <source>
        <dbReference type="ARBA" id="ARBA00022741"/>
    </source>
</evidence>